<organism evidence="7 8">
    <name type="scientific">Mycetocola miduiensis</name>
    <dbReference type="NCBI Taxonomy" id="995034"/>
    <lineage>
        <taxon>Bacteria</taxon>
        <taxon>Bacillati</taxon>
        <taxon>Actinomycetota</taxon>
        <taxon>Actinomycetes</taxon>
        <taxon>Micrococcales</taxon>
        <taxon>Microbacteriaceae</taxon>
        <taxon>Mycetocola</taxon>
    </lineage>
</organism>
<evidence type="ECO:0000256" key="5">
    <source>
        <dbReference type="ARBA" id="ARBA00023136"/>
    </source>
</evidence>
<keyword evidence="4 6" id="KW-1133">Transmembrane helix</keyword>
<feature type="transmembrane region" description="Helical" evidence="6">
    <location>
        <begin position="183"/>
        <end position="202"/>
    </location>
</feature>
<feature type="transmembrane region" description="Helical" evidence="6">
    <location>
        <begin position="232"/>
        <end position="252"/>
    </location>
</feature>
<evidence type="ECO:0000313" key="8">
    <source>
        <dbReference type="Proteomes" id="UP000198867"/>
    </source>
</evidence>
<dbReference type="Proteomes" id="UP000198867">
    <property type="component" value="Unassembled WGS sequence"/>
</dbReference>
<comment type="subcellular location">
    <subcellularLocation>
        <location evidence="1">Membrane</location>
        <topology evidence="1">Multi-pass membrane protein</topology>
    </subcellularLocation>
</comment>
<evidence type="ECO:0000256" key="1">
    <source>
        <dbReference type="ARBA" id="ARBA00004141"/>
    </source>
</evidence>
<evidence type="ECO:0000313" key="7">
    <source>
        <dbReference type="EMBL" id="SFN81208.1"/>
    </source>
</evidence>
<accession>A0A1I5C2K9</accession>
<keyword evidence="8" id="KW-1185">Reference proteome</keyword>
<reference evidence="8" key="1">
    <citation type="submission" date="2016-10" db="EMBL/GenBank/DDBJ databases">
        <authorList>
            <person name="Varghese N."/>
            <person name="Submissions S."/>
        </authorList>
    </citation>
    <scope>NUCLEOTIDE SEQUENCE [LARGE SCALE GENOMIC DNA]</scope>
    <source>
        <strain evidence="8">CGMCC 1.11101</strain>
    </source>
</reference>
<dbReference type="RefSeq" id="WP_090711305.1">
    <property type="nucleotide sequence ID" value="NZ_FOVM01000006.1"/>
</dbReference>
<feature type="transmembrane region" description="Helical" evidence="6">
    <location>
        <begin position="110"/>
        <end position="129"/>
    </location>
</feature>
<dbReference type="InterPro" id="IPR038330">
    <property type="entry name" value="TspO/MBR-related_sf"/>
</dbReference>
<keyword evidence="5 6" id="KW-0472">Membrane</keyword>
<dbReference type="GO" id="GO:0016020">
    <property type="term" value="C:membrane"/>
    <property type="evidence" value="ECO:0007669"/>
    <property type="project" value="UniProtKB-SubCell"/>
</dbReference>
<protein>
    <submittedName>
        <fullName evidence="7">TspO and MBR related proteins</fullName>
    </submittedName>
</protein>
<name>A0A1I5C2K9_9MICO</name>
<dbReference type="InterPro" id="IPR004307">
    <property type="entry name" value="TspO_MBR"/>
</dbReference>
<dbReference type="PANTHER" id="PTHR33802">
    <property type="entry name" value="SI:CH211-161H7.5-RELATED"/>
    <property type="match status" value="1"/>
</dbReference>
<feature type="transmembrane region" description="Helical" evidence="6">
    <location>
        <begin position="54"/>
        <end position="76"/>
    </location>
</feature>
<feature type="transmembrane region" description="Helical" evidence="6">
    <location>
        <begin position="88"/>
        <end position="104"/>
    </location>
</feature>
<dbReference type="STRING" id="995034.SAMN05216219_2167"/>
<gene>
    <name evidence="7" type="ORF">SAMN05216219_2167</name>
</gene>
<comment type="similarity">
    <text evidence="2">Belongs to the TspO/BZRP family.</text>
</comment>
<evidence type="ECO:0000256" key="3">
    <source>
        <dbReference type="ARBA" id="ARBA00022692"/>
    </source>
</evidence>
<dbReference type="OrthoDB" id="5189031at2"/>
<sequence>MNRNDRLRQIVVLVGAILAIVGAFIGSGAAGGTPIAEASGGALSADATPVAPAGPAFAIWSVIYAGLVGYTIWQLLPAQAHATRHRRLGYPIALSLILNAAWILSVQFDLLWASVPIIVLLLLVLIWAFRLTLASRPRNLIDGILTDGTIGLYLGWVTIATVANVAAVLTAAGFTGFGISADLWGVVLIGAAGVIGVGLALFDRGRLAPAASLCWGIAWVAVGRLFGDLISVPTAITAIVAVAAILLATIAARVRAPKPLPTPA</sequence>
<keyword evidence="3 6" id="KW-0812">Transmembrane</keyword>
<feature type="transmembrane region" description="Helical" evidence="6">
    <location>
        <begin position="150"/>
        <end position="177"/>
    </location>
</feature>
<dbReference type="Pfam" id="PF03073">
    <property type="entry name" value="TspO_MBR"/>
    <property type="match status" value="1"/>
</dbReference>
<dbReference type="PANTHER" id="PTHR33802:SF1">
    <property type="entry name" value="XK-RELATED PROTEIN"/>
    <property type="match status" value="1"/>
</dbReference>
<dbReference type="Gene3D" id="1.20.1260.100">
    <property type="entry name" value="TspO/MBR protein"/>
    <property type="match status" value="1"/>
</dbReference>
<dbReference type="EMBL" id="FOVM01000006">
    <property type="protein sequence ID" value="SFN81208.1"/>
    <property type="molecule type" value="Genomic_DNA"/>
</dbReference>
<evidence type="ECO:0000256" key="4">
    <source>
        <dbReference type="ARBA" id="ARBA00022989"/>
    </source>
</evidence>
<evidence type="ECO:0000256" key="6">
    <source>
        <dbReference type="SAM" id="Phobius"/>
    </source>
</evidence>
<evidence type="ECO:0000256" key="2">
    <source>
        <dbReference type="ARBA" id="ARBA00007524"/>
    </source>
</evidence>
<feature type="transmembrane region" description="Helical" evidence="6">
    <location>
        <begin position="207"/>
        <end position="226"/>
    </location>
</feature>
<proteinExistence type="inferred from homology"/>
<dbReference type="AlphaFoldDB" id="A0A1I5C2K9"/>